<protein>
    <submittedName>
        <fullName evidence="3">C-type lectin domain-containing protein</fullName>
    </submittedName>
</protein>
<dbReference type="Proteomes" id="UP000278627">
    <property type="component" value="Unassembled WGS sequence"/>
</dbReference>
<dbReference type="InterPro" id="IPR016186">
    <property type="entry name" value="C-type_lectin-like/link_sf"/>
</dbReference>
<evidence type="ECO:0000313" key="1">
    <source>
        <dbReference type="EMBL" id="VDN84586.1"/>
    </source>
</evidence>
<proteinExistence type="predicted"/>
<dbReference type="Gene3D" id="3.10.100.10">
    <property type="entry name" value="Mannose-Binding Protein A, subunit A"/>
    <property type="match status" value="1"/>
</dbReference>
<dbReference type="InterPro" id="IPR016187">
    <property type="entry name" value="CTDL_fold"/>
</dbReference>
<name>A0A0N4T5E9_BRUPA</name>
<keyword evidence="2" id="KW-1185">Reference proteome</keyword>
<dbReference type="EMBL" id="UZAD01000945">
    <property type="protein sequence ID" value="VDN84586.1"/>
    <property type="molecule type" value="Genomic_DNA"/>
</dbReference>
<accession>A0A0N4T5E9</accession>
<dbReference type="AlphaFoldDB" id="A0A0N4T5E9"/>
<reference evidence="3" key="1">
    <citation type="submission" date="2017-02" db="UniProtKB">
        <authorList>
            <consortium name="WormBaseParasite"/>
        </authorList>
    </citation>
    <scope>IDENTIFICATION</scope>
</reference>
<reference evidence="1 2" key="2">
    <citation type="submission" date="2018-11" db="EMBL/GenBank/DDBJ databases">
        <authorList>
            <consortium name="Pathogen Informatics"/>
        </authorList>
    </citation>
    <scope>NUCLEOTIDE SEQUENCE [LARGE SCALE GENOMIC DNA]</scope>
</reference>
<gene>
    <name evidence="1" type="ORF">BPAG_LOCUS3400</name>
</gene>
<evidence type="ECO:0000313" key="2">
    <source>
        <dbReference type="Proteomes" id="UP000278627"/>
    </source>
</evidence>
<dbReference type="SUPFAM" id="SSF56436">
    <property type="entry name" value="C-type lectin-like"/>
    <property type="match status" value="1"/>
</dbReference>
<evidence type="ECO:0000313" key="3">
    <source>
        <dbReference type="WBParaSite" id="BPAG_0000343001-mRNA-1"/>
    </source>
</evidence>
<sequence length="301" mass="35714">MLLQIDYYFNGILQNSSSDEYPMMSRTVVFIVCVTIVIISTHCKESDISCGSDFYKKRIGDDFYCYIVHKISRSNTSINEHWKTIATSDQDVCRQLSDYPIMDSVSIRNNDEFELVKFLYRTFERHKWLIHADRNDFPLLIGLTFINRDYHWFDNSPFDYDEFLRVGQLSNFSTFIEKDCRRFFLYAPPTQYIRPFYSFDMDCYSQIPAYYVICRYKLDTTRVIFISLSKILIPEGDPIHKIKDFDYDYPAAGRKGKLTEVKATASKLFRKAFIIPFNIEIRFYRLVLSNVAVIIKLVKWN</sequence>
<organism evidence="3">
    <name type="scientific">Brugia pahangi</name>
    <name type="common">Filarial nematode worm</name>
    <dbReference type="NCBI Taxonomy" id="6280"/>
    <lineage>
        <taxon>Eukaryota</taxon>
        <taxon>Metazoa</taxon>
        <taxon>Ecdysozoa</taxon>
        <taxon>Nematoda</taxon>
        <taxon>Chromadorea</taxon>
        <taxon>Rhabditida</taxon>
        <taxon>Spirurina</taxon>
        <taxon>Spiruromorpha</taxon>
        <taxon>Filarioidea</taxon>
        <taxon>Onchocercidae</taxon>
        <taxon>Brugia</taxon>
    </lineage>
</organism>
<dbReference type="WBParaSite" id="BPAG_0000343001-mRNA-1">
    <property type="protein sequence ID" value="BPAG_0000343001-mRNA-1"/>
    <property type="gene ID" value="BPAG_0000343001"/>
</dbReference>